<dbReference type="InterPro" id="IPR022742">
    <property type="entry name" value="Hydrolase_4"/>
</dbReference>
<evidence type="ECO:0000313" key="3">
    <source>
        <dbReference type="Proteomes" id="UP000031671"/>
    </source>
</evidence>
<dbReference type="PANTHER" id="PTHR43798">
    <property type="entry name" value="MONOACYLGLYCEROL LIPASE"/>
    <property type="match status" value="1"/>
</dbReference>
<accession>A0A0B8P139</accession>
<dbReference type="Gene3D" id="3.40.50.1820">
    <property type="entry name" value="alpha/beta hydrolase"/>
    <property type="match status" value="1"/>
</dbReference>
<dbReference type="GO" id="GO:0004622">
    <property type="term" value="F:phosphatidylcholine lysophospholipase activity"/>
    <property type="evidence" value="ECO:0007669"/>
    <property type="project" value="UniProtKB-EC"/>
</dbReference>
<comment type="caution">
    <text evidence="2">The sequence shown here is derived from an EMBL/GenBank/DDBJ whole genome shotgun (WGS) entry which is preliminary data.</text>
</comment>
<protein>
    <submittedName>
        <fullName evidence="2">Lysophospholipase</fullName>
        <ecNumber evidence="2">3.1.1.5</ecNumber>
    </submittedName>
</protein>
<keyword evidence="2" id="KW-0378">Hydrolase</keyword>
<reference evidence="2 3" key="1">
    <citation type="submission" date="2015-01" db="EMBL/GenBank/DDBJ databases">
        <title>Vibrio sp. C1 JCM 19231 whole genome shotgun sequence.</title>
        <authorList>
            <person name="Sawabe T."/>
            <person name="Meirelles P."/>
            <person name="Feng G."/>
            <person name="Sayaka M."/>
            <person name="Hattori M."/>
            <person name="Ohkuma M."/>
        </authorList>
    </citation>
    <scope>NUCLEOTIDE SEQUENCE [LARGE SCALE GENOMIC DNA]</scope>
    <source>
        <strain evidence="3">JCM 19231</strain>
    </source>
</reference>
<dbReference type="Pfam" id="PF12146">
    <property type="entry name" value="Hydrolase_4"/>
    <property type="match status" value="1"/>
</dbReference>
<reference evidence="2 3" key="2">
    <citation type="submission" date="2015-01" db="EMBL/GenBank/DDBJ databases">
        <authorList>
            <consortium name="NBRP consortium"/>
            <person name="Sawabe T."/>
            <person name="Meirelles P."/>
            <person name="Feng G."/>
            <person name="Sayaka M."/>
            <person name="Hattori M."/>
            <person name="Ohkuma M."/>
        </authorList>
    </citation>
    <scope>NUCLEOTIDE SEQUENCE [LARGE SCALE GENOMIC DNA]</scope>
    <source>
        <strain evidence="3">JCM 19231</strain>
    </source>
</reference>
<evidence type="ECO:0000259" key="1">
    <source>
        <dbReference type="Pfam" id="PF12146"/>
    </source>
</evidence>
<dbReference type="SUPFAM" id="SSF53474">
    <property type="entry name" value="alpha/beta-Hydrolases"/>
    <property type="match status" value="1"/>
</dbReference>
<organism evidence="2 3">
    <name type="scientific">Vibrio ishigakensis</name>
    <dbReference type="NCBI Taxonomy" id="1481914"/>
    <lineage>
        <taxon>Bacteria</taxon>
        <taxon>Pseudomonadati</taxon>
        <taxon>Pseudomonadota</taxon>
        <taxon>Gammaproteobacteria</taxon>
        <taxon>Vibrionales</taxon>
        <taxon>Vibrionaceae</taxon>
        <taxon>Vibrio</taxon>
    </lineage>
</organism>
<dbReference type="PANTHER" id="PTHR43798:SF33">
    <property type="entry name" value="HYDROLASE, PUTATIVE (AFU_ORTHOLOGUE AFUA_2G14860)-RELATED"/>
    <property type="match status" value="1"/>
</dbReference>
<name>A0A0B8P139_9VIBR</name>
<dbReference type="Proteomes" id="UP000031671">
    <property type="component" value="Unassembled WGS sequence"/>
</dbReference>
<dbReference type="InterPro" id="IPR029058">
    <property type="entry name" value="AB_hydrolase_fold"/>
</dbReference>
<dbReference type="EMBL" id="BBRZ01000081">
    <property type="protein sequence ID" value="GAM58297.1"/>
    <property type="molecule type" value="Genomic_DNA"/>
</dbReference>
<keyword evidence="3" id="KW-1185">Reference proteome</keyword>
<evidence type="ECO:0000313" key="2">
    <source>
        <dbReference type="EMBL" id="GAM58297.1"/>
    </source>
</evidence>
<dbReference type="GO" id="GO:0016020">
    <property type="term" value="C:membrane"/>
    <property type="evidence" value="ECO:0007669"/>
    <property type="project" value="TreeGrafter"/>
</dbReference>
<dbReference type="InterPro" id="IPR050266">
    <property type="entry name" value="AB_hydrolase_sf"/>
</dbReference>
<sequence length="361" mass="41088">MESESLQPYMQANYDTYLSETQAWVEKHRVFIGDNHQKELDAVLPFEIKPENPNGKGILLVHGLGDSPYSYTDIAPNLAKQGYLVRVILLPGHGTRAADLGLPELKDWQGVVKHHYELLSKKVDSVWLGGFSTGANLVTELAYQTPEVEGLLLFSPAFMPRDSMAKLSPYANWFVDWAGKDEEDNYTRYNSLHMNGAAVYYRSSQVARDYIEDAKFEKPTFVMLSEKDETIDSQYAASQLSEQFTNQDNVMIWYGDNALADSRITKFKMDLPEEQIVSASHISVMYSPDNPVYKRDGEVRLCFRDQPEGTPEDCSEVDANQVWFAAWGDGDENTVRARTSFNPYFEQSMQMLDEFLKKQDG</sequence>
<dbReference type="EC" id="3.1.1.5" evidence="2"/>
<feature type="domain" description="Serine aminopeptidase S33" evidence="1">
    <location>
        <begin position="58"/>
        <end position="179"/>
    </location>
</feature>
<dbReference type="AlphaFoldDB" id="A0A0B8P139"/>
<proteinExistence type="predicted"/>
<gene>
    <name evidence="2" type="ORF">JCM19231_107</name>
</gene>